<sequence length="136" mass="14879">MRELVYKVMVTHPAPGDISDNSFPCSGHVDKDKKEIFLWGCWSCGVMDSMELPIMESMQPSLELVVSTTLEGSTDPLGGSSENQLAANVVINKLFELVTLIPITLKDTSENNAGVELYLNCHIAKTADISLVPHMK</sequence>
<comment type="caution">
    <text evidence="1">The sequence shown here is derived from an EMBL/GenBank/DDBJ whole genome shotgun (WGS) entry which is preliminary data.</text>
</comment>
<feature type="non-terminal residue" evidence="1">
    <location>
        <position position="1"/>
    </location>
</feature>
<protein>
    <submittedName>
        <fullName evidence="1">Uncharacterized protein</fullName>
    </submittedName>
</protein>
<keyword evidence="2" id="KW-1185">Reference proteome</keyword>
<gene>
    <name evidence="1" type="ORF">FRX31_016707</name>
</gene>
<name>A0A7J6W8J2_THATH</name>
<proteinExistence type="predicted"/>
<reference evidence="1 2" key="1">
    <citation type="submission" date="2020-06" db="EMBL/GenBank/DDBJ databases">
        <title>Transcriptomic and genomic resources for Thalictrum thalictroides and T. hernandezii: Facilitating candidate gene discovery in an emerging model plant lineage.</title>
        <authorList>
            <person name="Arias T."/>
            <person name="Riano-Pachon D.M."/>
            <person name="Di Stilio V.S."/>
        </authorList>
    </citation>
    <scope>NUCLEOTIDE SEQUENCE [LARGE SCALE GENOMIC DNA]</scope>
    <source>
        <strain evidence="2">cv. WT478/WT964</strain>
        <tissue evidence="1">Leaves</tissue>
    </source>
</reference>
<dbReference type="Proteomes" id="UP000554482">
    <property type="component" value="Unassembled WGS sequence"/>
</dbReference>
<evidence type="ECO:0000313" key="2">
    <source>
        <dbReference type="Proteomes" id="UP000554482"/>
    </source>
</evidence>
<dbReference type="EMBL" id="JABWDY010019741">
    <property type="protein sequence ID" value="KAF5193704.1"/>
    <property type="molecule type" value="Genomic_DNA"/>
</dbReference>
<dbReference type="AlphaFoldDB" id="A0A7J6W8J2"/>
<evidence type="ECO:0000313" key="1">
    <source>
        <dbReference type="EMBL" id="KAF5193704.1"/>
    </source>
</evidence>
<accession>A0A7J6W8J2</accession>
<organism evidence="1 2">
    <name type="scientific">Thalictrum thalictroides</name>
    <name type="common">Rue-anemone</name>
    <name type="synonym">Anemone thalictroides</name>
    <dbReference type="NCBI Taxonomy" id="46969"/>
    <lineage>
        <taxon>Eukaryota</taxon>
        <taxon>Viridiplantae</taxon>
        <taxon>Streptophyta</taxon>
        <taxon>Embryophyta</taxon>
        <taxon>Tracheophyta</taxon>
        <taxon>Spermatophyta</taxon>
        <taxon>Magnoliopsida</taxon>
        <taxon>Ranunculales</taxon>
        <taxon>Ranunculaceae</taxon>
        <taxon>Thalictroideae</taxon>
        <taxon>Thalictrum</taxon>
    </lineage>
</organism>